<feature type="domain" description="Neurotransmitter-gated ion-channel transmembrane" evidence="7">
    <location>
        <begin position="53"/>
        <end position="165"/>
    </location>
</feature>
<keyword evidence="9" id="KW-1185">Reference proteome</keyword>
<dbReference type="AlphaFoldDB" id="A0A0B1SWH3"/>
<dbReference type="CDD" id="cd19051">
    <property type="entry name" value="LGIC_TM_cation"/>
    <property type="match status" value="1"/>
</dbReference>
<dbReference type="FunFam" id="1.20.58.390:FF:000046">
    <property type="entry name" value="AcetylCholine Receptor"/>
    <property type="match status" value="1"/>
</dbReference>
<dbReference type="InterPro" id="IPR038050">
    <property type="entry name" value="Neuro_actylchol_rec"/>
</dbReference>
<dbReference type="InterPro" id="IPR006201">
    <property type="entry name" value="Neur_channel"/>
</dbReference>
<evidence type="ECO:0000313" key="8">
    <source>
        <dbReference type="EMBL" id="KHJ88246.1"/>
    </source>
</evidence>
<dbReference type="SUPFAM" id="SSF63712">
    <property type="entry name" value="Nicotinic receptor ligand binding domain-like"/>
    <property type="match status" value="1"/>
</dbReference>
<protein>
    <submittedName>
        <fullName evidence="8">Neurotransmitter-gated ion-channel transmembrane region</fullName>
    </submittedName>
</protein>
<dbReference type="EMBL" id="KN556215">
    <property type="protein sequence ID" value="KHJ88246.1"/>
    <property type="molecule type" value="Genomic_DNA"/>
</dbReference>
<gene>
    <name evidence="8" type="ORF">OESDEN_11963</name>
</gene>
<evidence type="ECO:0000313" key="9">
    <source>
        <dbReference type="Proteomes" id="UP000053660"/>
    </source>
</evidence>
<accession>A0A0B1SWH3</accession>
<name>A0A0B1SWH3_OESDE</name>
<dbReference type="Gene3D" id="1.20.58.390">
    <property type="entry name" value="Neurotransmitter-gated ion-channel transmembrane domain"/>
    <property type="match status" value="1"/>
</dbReference>
<comment type="subcellular location">
    <subcellularLocation>
        <location evidence="1">Membrane</location>
        <topology evidence="1">Multi-pass membrane protein</topology>
    </subcellularLocation>
</comment>
<dbReference type="GO" id="GO:0016020">
    <property type="term" value="C:membrane"/>
    <property type="evidence" value="ECO:0007669"/>
    <property type="project" value="UniProtKB-SubCell"/>
</dbReference>
<dbReference type="SUPFAM" id="SSF90112">
    <property type="entry name" value="Neurotransmitter-gated ion-channel transmembrane pore"/>
    <property type="match status" value="1"/>
</dbReference>
<evidence type="ECO:0000256" key="4">
    <source>
        <dbReference type="ARBA" id="ARBA00023136"/>
    </source>
</evidence>
<evidence type="ECO:0000259" key="6">
    <source>
        <dbReference type="Pfam" id="PF02931"/>
    </source>
</evidence>
<evidence type="ECO:0000256" key="5">
    <source>
        <dbReference type="SAM" id="Phobius"/>
    </source>
</evidence>
<keyword evidence="2 5" id="KW-0812">Transmembrane</keyword>
<proteinExistence type="predicted"/>
<dbReference type="PANTHER" id="PTHR18945">
    <property type="entry name" value="NEUROTRANSMITTER GATED ION CHANNEL"/>
    <property type="match status" value="1"/>
</dbReference>
<dbReference type="OrthoDB" id="5975154at2759"/>
<dbReference type="Pfam" id="PF02932">
    <property type="entry name" value="Neur_chan_memb"/>
    <property type="match status" value="1"/>
</dbReference>
<dbReference type="Gene3D" id="2.70.170.10">
    <property type="entry name" value="Neurotransmitter-gated ion-channel ligand-binding domain"/>
    <property type="match status" value="1"/>
</dbReference>
<feature type="transmembrane region" description="Helical" evidence="5">
    <location>
        <begin position="78"/>
        <end position="96"/>
    </location>
</feature>
<dbReference type="InterPro" id="IPR006029">
    <property type="entry name" value="Neurotrans-gated_channel_TM"/>
</dbReference>
<dbReference type="GO" id="GO:0004888">
    <property type="term" value="F:transmembrane signaling receptor activity"/>
    <property type="evidence" value="ECO:0007669"/>
    <property type="project" value="InterPro"/>
</dbReference>
<keyword evidence="3 5" id="KW-1133">Transmembrane helix</keyword>
<dbReference type="InterPro" id="IPR036719">
    <property type="entry name" value="Neuro-gated_channel_TM_sf"/>
</dbReference>
<keyword evidence="4 5" id="KW-0472">Membrane</keyword>
<organism evidence="8 9">
    <name type="scientific">Oesophagostomum dentatum</name>
    <name type="common">Nodular worm</name>
    <dbReference type="NCBI Taxonomy" id="61180"/>
    <lineage>
        <taxon>Eukaryota</taxon>
        <taxon>Metazoa</taxon>
        <taxon>Ecdysozoa</taxon>
        <taxon>Nematoda</taxon>
        <taxon>Chromadorea</taxon>
        <taxon>Rhabditida</taxon>
        <taxon>Rhabditina</taxon>
        <taxon>Rhabditomorpha</taxon>
        <taxon>Strongyloidea</taxon>
        <taxon>Strongylidae</taxon>
        <taxon>Oesophagostomum</taxon>
    </lineage>
</organism>
<dbReference type="Pfam" id="PF02931">
    <property type="entry name" value="Neur_chan_LBD"/>
    <property type="match status" value="1"/>
</dbReference>
<feature type="transmembrane region" description="Helical" evidence="5">
    <location>
        <begin position="47"/>
        <end position="66"/>
    </location>
</feature>
<dbReference type="Proteomes" id="UP000053660">
    <property type="component" value="Unassembled WGS sequence"/>
</dbReference>
<evidence type="ECO:0000256" key="3">
    <source>
        <dbReference type="ARBA" id="ARBA00022989"/>
    </source>
</evidence>
<feature type="transmembrane region" description="Helical" evidence="5">
    <location>
        <begin position="108"/>
        <end position="133"/>
    </location>
</feature>
<evidence type="ECO:0000256" key="2">
    <source>
        <dbReference type="ARBA" id="ARBA00022692"/>
    </source>
</evidence>
<evidence type="ECO:0000256" key="1">
    <source>
        <dbReference type="ARBA" id="ARBA00004141"/>
    </source>
</evidence>
<feature type="domain" description="Neurotransmitter-gated ion-channel ligand-binding" evidence="6">
    <location>
        <begin position="1"/>
        <end position="46"/>
    </location>
</feature>
<sequence length="221" mass="25069">MDLSTYIVNGEWTLISSPAIREVTYYKCCPEPYPTVKFYLHIRRRTLYYGFNLIIPSILICAMTVFGFSLPPDAGEKITLQMTILLAIVFFLSVVSEMTPPTSDAVPLIGVFFSCCMLVISASVVFTVLILNLHFRSPDTHRFSPMVRRVFLEWMPWILCMSRPGYSFINGKAVIEDPFPPKLKSESLHRNPLLVLNPVAEAQLTLLHAIYAEVNEVRNSS</sequence>
<dbReference type="GO" id="GO:0005230">
    <property type="term" value="F:extracellular ligand-gated monoatomic ion channel activity"/>
    <property type="evidence" value="ECO:0007669"/>
    <property type="project" value="InterPro"/>
</dbReference>
<reference evidence="8 9" key="1">
    <citation type="submission" date="2014-03" db="EMBL/GenBank/DDBJ databases">
        <title>Draft genome of the hookworm Oesophagostomum dentatum.</title>
        <authorList>
            <person name="Mitreva M."/>
        </authorList>
    </citation>
    <scope>NUCLEOTIDE SEQUENCE [LARGE SCALE GENOMIC DNA]</scope>
    <source>
        <strain evidence="8 9">OD-Hann</strain>
    </source>
</reference>
<evidence type="ECO:0000259" key="7">
    <source>
        <dbReference type="Pfam" id="PF02932"/>
    </source>
</evidence>
<dbReference type="InterPro" id="IPR006202">
    <property type="entry name" value="Neur_chan_lig-bd"/>
</dbReference>
<dbReference type="InterPro" id="IPR036734">
    <property type="entry name" value="Neur_chan_lig-bd_sf"/>
</dbReference>